<evidence type="ECO:0000256" key="1">
    <source>
        <dbReference type="SAM" id="Phobius"/>
    </source>
</evidence>
<sequence>MAEIQNNEPSGNESEKKSKGLTGCLVVLLVLLLTPLLVVGGLYFLNNDFNMTVNGLMSNVPGGLGDYFSKFPTRAEQMEQIKQISEFMLDLPEERAVDKLMVLNSEDSGAYNDVVKDMLRLNPNKTRRILDAIRDATVSEDVLQNTLKSIETERQDDLKELAAHIESLPVDSAIQEIESIIESGINGHAEVGSIIEWISDDAAMKILYQMDVEDRNILFSHLSIQKKQAIQQMYSDYTRRTEDLKQIADVYRSEDAEAVAEALGSSGNYSMEELAIIYAQMGPRKAGEVLAKNTDETFVFDLVAQIKATEMLDKGEDLLTPDILKSLKVYREFDDNVRELVNVYARMANTDILPILESMILNSAPSAIYELNNGDLIRISDEDLVLGLLEQFTEKKRSELLALMDSTLSTELTRKLALPQQ</sequence>
<keyword evidence="2" id="KW-0282">Flagellum</keyword>
<name>A0ABS2MMG8_9FIRM</name>
<keyword evidence="2" id="KW-0969">Cilium</keyword>
<keyword evidence="1" id="KW-0812">Transmembrane</keyword>
<proteinExistence type="predicted"/>
<feature type="transmembrane region" description="Helical" evidence="1">
    <location>
        <begin position="21"/>
        <end position="45"/>
    </location>
</feature>
<reference evidence="2 3" key="1">
    <citation type="submission" date="2021-01" db="EMBL/GenBank/DDBJ databases">
        <title>Genomic Encyclopedia of Type Strains, Phase IV (KMG-IV): sequencing the most valuable type-strain genomes for metagenomic binning, comparative biology and taxonomic classification.</title>
        <authorList>
            <person name="Goeker M."/>
        </authorList>
    </citation>
    <scope>NUCLEOTIDE SEQUENCE [LARGE SCALE GENOMIC DNA]</scope>
    <source>
        <strain evidence="2 3">DSM 24436</strain>
    </source>
</reference>
<keyword evidence="1" id="KW-1133">Transmembrane helix</keyword>
<keyword evidence="1" id="KW-0472">Membrane</keyword>
<dbReference type="Proteomes" id="UP000767854">
    <property type="component" value="Unassembled WGS sequence"/>
</dbReference>
<dbReference type="EMBL" id="JAFBDT010000001">
    <property type="protein sequence ID" value="MBM7560585.1"/>
    <property type="molecule type" value="Genomic_DNA"/>
</dbReference>
<dbReference type="RefSeq" id="WP_204661110.1">
    <property type="nucleotide sequence ID" value="NZ_JAFBDT010000001.1"/>
</dbReference>
<evidence type="ECO:0000313" key="3">
    <source>
        <dbReference type="Proteomes" id="UP000767854"/>
    </source>
</evidence>
<organism evidence="2 3">
    <name type="scientific">Fusibacter tunisiensis</name>
    <dbReference type="NCBI Taxonomy" id="1008308"/>
    <lineage>
        <taxon>Bacteria</taxon>
        <taxon>Bacillati</taxon>
        <taxon>Bacillota</taxon>
        <taxon>Clostridia</taxon>
        <taxon>Eubacteriales</taxon>
        <taxon>Eubacteriales Family XII. Incertae Sedis</taxon>
        <taxon>Fusibacter</taxon>
    </lineage>
</organism>
<accession>A0ABS2MMG8</accession>
<protein>
    <submittedName>
        <fullName evidence="2">Flagellar motility protein MotE (MotC chaperone)</fullName>
    </submittedName>
</protein>
<gene>
    <name evidence="2" type="ORF">JOC49_000094</name>
</gene>
<evidence type="ECO:0000313" key="2">
    <source>
        <dbReference type="EMBL" id="MBM7560585.1"/>
    </source>
</evidence>
<keyword evidence="3" id="KW-1185">Reference proteome</keyword>
<keyword evidence="2" id="KW-0966">Cell projection</keyword>
<comment type="caution">
    <text evidence="2">The sequence shown here is derived from an EMBL/GenBank/DDBJ whole genome shotgun (WGS) entry which is preliminary data.</text>
</comment>